<dbReference type="InterPro" id="IPR054532">
    <property type="entry name" value="TPL_SMU1_LisH-like"/>
</dbReference>
<evidence type="ECO:0000256" key="6">
    <source>
        <dbReference type="ARBA" id="ARBA00023242"/>
    </source>
</evidence>
<dbReference type="AlphaFoldDB" id="A0A8H7SDX9"/>
<dbReference type="PROSITE" id="PS50897">
    <property type="entry name" value="CTLH"/>
    <property type="match status" value="1"/>
</dbReference>
<proteinExistence type="inferred from homology"/>
<dbReference type="Proteomes" id="UP000646827">
    <property type="component" value="Unassembled WGS sequence"/>
</dbReference>
<dbReference type="Gene3D" id="2.130.10.10">
    <property type="entry name" value="YVTN repeat-like/Quinoprotein amine dehydrogenase"/>
    <property type="match status" value="3"/>
</dbReference>
<dbReference type="InterPro" id="IPR019775">
    <property type="entry name" value="WD40_repeat_CS"/>
</dbReference>
<keyword evidence="5" id="KW-0508">mRNA splicing</keyword>
<dbReference type="InterPro" id="IPR015943">
    <property type="entry name" value="WD40/YVTN_repeat-like_dom_sf"/>
</dbReference>
<keyword evidence="12" id="KW-1185">Reference proteome</keyword>
<dbReference type="SMART" id="SM00320">
    <property type="entry name" value="WD40"/>
    <property type="match status" value="6"/>
</dbReference>
<dbReference type="Pfam" id="PF00400">
    <property type="entry name" value="WD40"/>
    <property type="match status" value="4"/>
</dbReference>
<dbReference type="InterPro" id="IPR006595">
    <property type="entry name" value="CTLH_C"/>
</dbReference>
<feature type="repeat" description="WD" evidence="9">
    <location>
        <begin position="261"/>
        <end position="302"/>
    </location>
</feature>
<dbReference type="EMBL" id="JAEPRB010000004">
    <property type="protein sequence ID" value="KAG2227800.1"/>
    <property type="molecule type" value="Genomic_DNA"/>
</dbReference>
<dbReference type="PROSITE" id="PS00678">
    <property type="entry name" value="WD_REPEATS_1"/>
    <property type="match status" value="1"/>
</dbReference>
<evidence type="ECO:0000256" key="4">
    <source>
        <dbReference type="ARBA" id="ARBA00022737"/>
    </source>
</evidence>
<dbReference type="InterPro" id="IPR001680">
    <property type="entry name" value="WD40_rpt"/>
</dbReference>
<reference evidence="11 12" key="1">
    <citation type="submission" date="2020-12" db="EMBL/GenBank/DDBJ databases">
        <title>Metabolic potential, ecology and presence of endohyphal bacteria is reflected in genomic diversity of Mucoromycotina.</title>
        <authorList>
            <person name="Muszewska A."/>
            <person name="Okrasinska A."/>
            <person name="Steczkiewicz K."/>
            <person name="Drgas O."/>
            <person name="Orlowska M."/>
            <person name="Perlinska-Lenart U."/>
            <person name="Aleksandrzak-Piekarczyk T."/>
            <person name="Szatraj K."/>
            <person name="Zielenkiewicz U."/>
            <person name="Pilsyk S."/>
            <person name="Malc E."/>
            <person name="Mieczkowski P."/>
            <person name="Kruszewska J.S."/>
            <person name="Biernat P."/>
            <person name="Pawlowska J."/>
        </authorList>
    </citation>
    <scope>NUCLEOTIDE SEQUENCE [LARGE SCALE GENOMIC DNA]</scope>
    <source>
        <strain evidence="11 12">CBS 142.35</strain>
    </source>
</reference>
<keyword evidence="4" id="KW-0677">Repeat</keyword>
<keyword evidence="2 9" id="KW-0853">WD repeat</keyword>
<sequence length="514" mass="57981">MSVEIESEDVIRLILQFFKENNLQHSLETLQEETLVNVNTIENRETFIQDITEGKWDTVLKDIIHLNIAPRKLIDLYEQVVIELCELRELGAARTLLRQTEPMHIMKQRQPERYLRLEHLLSRSYFDAKEIYSDGLSKEKRRQIIAQALSTEVTVVPPSRLMTLLNECATWQQHQGLLPPDTKFEMFQDAAAVQQADNDSPAFHRYSTIKFPGSKTYAECAIFSPNGQYLVTGSVDGFIEVWNHMTGKLRKDLKYQSDENLMAMDNSVICLGFSRDSELLVSGSTDGKIAVWKIQSGICQRRFSPAHSQGVTSVSFNKESNQLLSSSYDQTIKIHDLRSGKLLKEFRGHQSFVNVAVYSNDYSRVLSGASDGSIKGWDITDGSCLFTFHPALSNPTAVIQSIVNVPKRADQFAVCTKSNILHIVSSQGKTLNSFESSEKSDYCSVAMSPQGQLIYGVSEDSKLVCFDTVARKQIKVEKISDNEVIGIISHPFTNILAIYDDAGHIYLLKAEKEE</sequence>
<dbReference type="PRINTS" id="PR00320">
    <property type="entry name" value="GPROTEINBRPT"/>
</dbReference>
<evidence type="ECO:0000313" key="11">
    <source>
        <dbReference type="EMBL" id="KAG2227800.1"/>
    </source>
</evidence>
<dbReference type="InterPro" id="IPR020472">
    <property type="entry name" value="WD40_PAC1"/>
</dbReference>
<evidence type="ECO:0000259" key="10">
    <source>
        <dbReference type="PROSITE" id="PS50897"/>
    </source>
</evidence>
<dbReference type="SMART" id="SM00667">
    <property type="entry name" value="LisH"/>
    <property type="match status" value="1"/>
</dbReference>
<evidence type="ECO:0000256" key="3">
    <source>
        <dbReference type="ARBA" id="ARBA00022664"/>
    </source>
</evidence>
<dbReference type="PROSITE" id="PS50896">
    <property type="entry name" value="LISH"/>
    <property type="match status" value="1"/>
</dbReference>
<comment type="caution">
    <text evidence="11">The sequence shown here is derived from an EMBL/GenBank/DDBJ whole genome shotgun (WGS) entry which is preliminary data.</text>
</comment>
<dbReference type="SUPFAM" id="SSF50978">
    <property type="entry name" value="WD40 repeat-like"/>
    <property type="match status" value="1"/>
</dbReference>
<evidence type="ECO:0000256" key="2">
    <source>
        <dbReference type="ARBA" id="ARBA00022574"/>
    </source>
</evidence>
<evidence type="ECO:0000256" key="5">
    <source>
        <dbReference type="ARBA" id="ARBA00023187"/>
    </source>
</evidence>
<feature type="repeat" description="WD" evidence="9">
    <location>
        <begin position="304"/>
        <end position="345"/>
    </location>
</feature>
<dbReference type="InterPro" id="IPR006594">
    <property type="entry name" value="LisH"/>
</dbReference>
<evidence type="ECO:0000256" key="9">
    <source>
        <dbReference type="PROSITE-ProRule" id="PRU00221"/>
    </source>
</evidence>
<feature type="repeat" description="WD" evidence="9">
    <location>
        <begin position="346"/>
        <end position="387"/>
    </location>
</feature>
<comment type="similarity">
    <text evidence="7">Belongs to the WD repeat SMU1 family.</text>
</comment>
<dbReference type="PANTHER" id="PTHR22848">
    <property type="entry name" value="WD40 REPEAT PROTEIN"/>
    <property type="match status" value="1"/>
</dbReference>
<comment type="subcellular location">
    <subcellularLocation>
        <location evidence="1">Nucleus speckle</location>
    </subcellularLocation>
</comment>
<dbReference type="CDD" id="cd00200">
    <property type="entry name" value="WD40"/>
    <property type="match status" value="1"/>
</dbReference>
<evidence type="ECO:0000256" key="7">
    <source>
        <dbReference type="ARBA" id="ARBA00025801"/>
    </source>
</evidence>
<evidence type="ECO:0000256" key="1">
    <source>
        <dbReference type="ARBA" id="ARBA00004324"/>
    </source>
</evidence>
<dbReference type="PROSITE" id="PS50082">
    <property type="entry name" value="WD_REPEATS_2"/>
    <property type="match status" value="4"/>
</dbReference>
<protein>
    <recommendedName>
        <fullName evidence="8">WD40 repeat-containing protein SMU1</fullName>
    </recommendedName>
</protein>
<gene>
    <name evidence="11" type="ORF">INT45_002038</name>
</gene>
<name>A0A8H7SDX9_9FUNG</name>
<evidence type="ECO:0000313" key="12">
    <source>
        <dbReference type="Proteomes" id="UP000646827"/>
    </source>
</evidence>
<keyword evidence="6" id="KW-0539">Nucleus</keyword>
<dbReference type="OrthoDB" id="538223at2759"/>
<dbReference type="PROSITE" id="PS50294">
    <property type="entry name" value="WD_REPEATS_REGION"/>
    <property type="match status" value="4"/>
</dbReference>
<accession>A0A8H7SDX9</accession>
<feature type="repeat" description="WD" evidence="9">
    <location>
        <begin position="211"/>
        <end position="252"/>
    </location>
</feature>
<dbReference type="GO" id="GO:0000398">
    <property type="term" value="P:mRNA splicing, via spliceosome"/>
    <property type="evidence" value="ECO:0007669"/>
    <property type="project" value="InterPro"/>
</dbReference>
<organism evidence="11 12">
    <name type="scientific">Circinella minor</name>
    <dbReference type="NCBI Taxonomy" id="1195481"/>
    <lineage>
        <taxon>Eukaryota</taxon>
        <taxon>Fungi</taxon>
        <taxon>Fungi incertae sedis</taxon>
        <taxon>Mucoromycota</taxon>
        <taxon>Mucoromycotina</taxon>
        <taxon>Mucoromycetes</taxon>
        <taxon>Mucorales</taxon>
        <taxon>Lichtheimiaceae</taxon>
        <taxon>Circinella</taxon>
    </lineage>
</organism>
<evidence type="ECO:0000256" key="8">
    <source>
        <dbReference type="ARBA" id="ARBA00026184"/>
    </source>
</evidence>
<dbReference type="GO" id="GO:0016607">
    <property type="term" value="C:nuclear speck"/>
    <property type="evidence" value="ECO:0007669"/>
    <property type="project" value="UniProtKB-SubCell"/>
</dbReference>
<dbReference type="InterPro" id="IPR036322">
    <property type="entry name" value="WD40_repeat_dom_sf"/>
</dbReference>
<feature type="domain" description="CTLH" evidence="10">
    <location>
        <begin position="40"/>
        <end position="92"/>
    </location>
</feature>
<keyword evidence="3" id="KW-0507">mRNA processing</keyword>
<dbReference type="InterPro" id="IPR045184">
    <property type="entry name" value="SMU1"/>
</dbReference>
<dbReference type="Pfam" id="PF17814">
    <property type="entry name" value="LisH_TPL"/>
    <property type="match status" value="1"/>
</dbReference>